<reference evidence="6" key="1">
    <citation type="journal article" date="2019" name="Int. J. Syst. Evol. Microbiol.">
        <title>The Global Catalogue of Microorganisms (GCM) 10K type strain sequencing project: providing services to taxonomists for standard genome sequencing and annotation.</title>
        <authorList>
            <consortium name="The Broad Institute Genomics Platform"/>
            <consortium name="The Broad Institute Genome Sequencing Center for Infectious Disease"/>
            <person name="Wu L."/>
            <person name="Ma J."/>
        </authorList>
    </citation>
    <scope>NUCLEOTIDE SEQUENCE [LARGE SCALE GENOMIC DNA]</scope>
    <source>
        <strain evidence="6">TBRC 1276</strain>
    </source>
</reference>
<proteinExistence type="predicted"/>
<dbReference type="SUPFAM" id="SSF102114">
    <property type="entry name" value="Radical SAM enzymes"/>
    <property type="match status" value="1"/>
</dbReference>
<dbReference type="Gene3D" id="3.20.20.70">
    <property type="entry name" value="Aldolase class I"/>
    <property type="match status" value="1"/>
</dbReference>
<dbReference type="Proteomes" id="UP001595851">
    <property type="component" value="Unassembled WGS sequence"/>
</dbReference>
<evidence type="ECO:0000256" key="4">
    <source>
        <dbReference type="ARBA" id="ARBA00023014"/>
    </source>
</evidence>
<evidence type="ECO:0000313" key="6">
    <source>
        <dbReference type="Proteomes" id="UP001595851"/>
    </source>
</evidence>
<keyword evidence="6" id="KW-1185">Reference proteome</keyword>
<evidence type="ECO:0000256" key="1">
    <source>
        <dbReference type="ARBA" id="ARBA00022691"/>
    </source>
</evidence>
<keyword evidence="3" id="KW-0408">Iron</keyword>
<evidence type="ECO:0000256" key="3">
    <source>
        <dbReference type="ARBA" id="ARBA00023004"/>
    </source>
</evidence>
<dbReference type="InterPro" id="IPR007197">
    <property type="entry name" value="rSAM"/>
</dbReference>
<keyword evidence="1" id="KW-0949">S-adenosyl-L-methionine</keyword>
<evidence type="ECO:0000256" key="2">
    <source>
        <dbReference type="ARBA" id="ARBA00022723"/>
    </source>
</evidence>
<dbReference type="EMBL" id="JBHSBI010000047">
    <property type="protein sequence ID" value="MFC4015598.1"/>
    <property type="molecule type" value="Genomic_DNA"/>
</dbReference>
<evidence type="ECO:0008006" key="7">
    <source>
        <dbReference type="Google" id="ProtNLM"/>
    </source>
</evidence>
<dbReference type="SFLD" id="SFLDS00029">
    <property type="entry name" value="Radical_SAM"/>
    <property type="match status" value="1"/>
</dbReference>
<dbReference type="InterPro" id="IPR013785">
    <property type="entry name" value="Aldolase_TIM"/>
</dbReference>
<sequence length="487" mass="53112">MFAQVGRLARCAGLDDGALLQTLDRHAMALSNRERVILEAVVEIAGSAANRSGDAPGLATDLVELACAVIADPAVGALRDGGTKIGTPLRRVLSAKTVHTLRELGLYEDAEGVQPVWPHAGMLILNPVLGCSYGCAYCFRAQEQHESVDWFLAGRPTQVVDEEEIIERLARHPAFVPGGTQLGLHTATTEPFLPQVRESTFRLLELLEERAWGNDVMIITKYFLREQDIARLASFTAFQILLFLTHNAAPAEMETMSAAPGFTEKKRRSAELLAGHPRLAAAHYYRPIVPGWNDSDEQIADALTFGEPLGVTVIGGLKEVPNLAEISRKRGLSLPVVEPDSDDEKHFPPELVDRIVGIHARLGLTSTLVGDQSCGLTTMLTRLKGSAVPNVEATRMYDAATGRRPKCMGLCPPEQLSACGRPPVPDRESVESSLTRLGISAHFRITGDGIYLRSESRPEKWRTESLAAQLRFAVFWEPGEKRAAESS</sequence>
<name>A0ABV8GP65_9ACTN</name>
<comment type="caution">
    <text evidence="5">The sequence shown here is derived from an EMBL/GenBank/DDBJ whole genome shotgun (WGS) entry which is preliminary data.</text>
</comment>
<dbReference type="RefSeq" id="WP_379535411.1">
    <property type="nucleotide sequence ID" value="NZ_JBHSBI010000047.1"/>
</dbReference>
<keyword evidence="4" id="KW-0411">Iron-sulfur</keyword>
<dbReference type="InterPro" id="IPR058240">
    <property type="entry name" value="rSAM_sf"/>
</dbReference>
<keyword evidence="2" id="KW-0479">Metal-binding</keyword>
<gene>
    <name evidence="5" type="ORF">ACFOY2_50895</name>
</gene>
<evidence type="ECO:0000313" key="5">
    <source>
        <dbReference type="EMBL" id="MFC4015598.1"/>
    </source>
</evidence>
<accession>A0ABV8GP65</accession>
<organism evidence="5 6">
    <name type="scientific">Nonomuraea purpurea</name>
    <dbReference type="NCBI Taxonomy" id="1849276"/>
    <lineage>
        <taxon>Bacteria</taxon>
        <taxon>Bacillati</taxon>
        <taxon>Actinomycetota</taxon>
        <taxon>Actinomycetes</taxon>
        <taxon>Streptosporangiales</taxon>
        <taxon>Streptosporangiaceae</taxon>
        <taxon>Nonomuraea</taxon>
    </lineage>
</organism>
<protein>
    <recommendedName>
        <fullName evidence="7">Radical SAM protein</fullName>
    </recommendedName>
</protein>